<dbReference type="GO" id="GO:0000160">
    <property type="term" value="P:phosphorelay signal transduction system"/>
    <property type="evidence" value="ECO:0007669"/>
    <property type="project" value="InterPro"/>
</dbReference>
<dbReference type="CDD" id="cd17557">
    <property type="entry name" value="REC_Rcp-like"/>
    <property type="match status" value="1"/>
</dbReference>
<dbReference type="PANTHER" id="PTHR44520">
    <property type="entry name" value="RESPONSE REGULATOR RCP1-RELATED"/>
    <property type="match status" value="1"/>
</dbReference>
<reference evidence="3 4" key="1">
    <citation type="submission" date="2014-03" db="EMBL/GenBank/DDBJ databases">
        <title>Draft genome sequence of Deinococcus phoenicis 1P10ME.</title>
        <authorList>
            <person name="Stepanov V.G."/>
            <person name="Vaishampayan P."/>
            <person name="Venkateswaran K."/>
            <person name="Fox G.E."/>
        </authorList>
    </citation>
    <scope>NUCLEOTIDE SEQUENCE [LARGE SCALE GENOMIC DNA]</scope>
    <source>
        <strain evidence="3 4">1P10ME</strain>
    </source>
</reference>
<evidence type="ECO:0000313" key="4">
    <source>
        <dbReference type="Proteomes" id="UP000020492"/>
    </source>
</evidence>
<protein>
    <submittedName>
        <fullName evidence="3">Response regulator receiver protein</fullName>
    </submittedName>
</protein>
<dbReference type="PROSITE" id="PS50110">
    <property type="entry name" value="RESPONSE_REGULATORY"/>
    <property type="match status" value="1"/>
</dbReference>
<comment type="caution">
    <text evidence="3">The sequence shown here is derived from an EMBL/GenBank/DDBJ whole genome shotgun (WGS) entry which is preliminary data.</text>
</comment>
<organism evidence="3 4">
    <name type="scientific">Deinococcus phoenicis</name>
    <dbReference type="NCBI Taxonomy" id="1476583"/>
    <lineage>
        <taxon>Bacteria</taxon>
        <taxon>Thermotogati</taxon>
        <taxon>Deinococcota</taxon>
        <taxon>Deinococci</taxon>
        <taxon>Deinococcales</taxon>
        <taxon>Deinococcaceae</taxon>
        <taxon>Deinococcus</taxon>
    </lineage>
</organism>
<dbReference type="InterPro" id="IPR011006">
    <property type="entry name" value="CheY-like_superfamily"/>
</dbReference>
<dbReference type="SUPFAM" id="SSF52172">
    <property type="entry name" value="CheY-like"/>
    <property type="match status" value="1"/>
</dbReference>
<dbReference type="PATRIC" id="fig|1476583.3.peg.240"/>
<dbReference type="Pfam" id="PF00072">
    <property type="entry name" value="Response_reg"/>
    <property type="match status" value="1"/>
</dbReference>
<feature type="domain" description="Response regulatory" evidence="2">
    <location>
        <begin position="6"/>
        <end position="129"/>
    </location>
</feature>
<dbReference type="PANTHER" id="PTHR44520:SF2">
    <property type="entry name" value="RESPONSE REGULATOR RCP1"/>
    <property type="match status" value="1"/>
</dbReference>
<dbReference type="OrthoDB" id="9785718at2"/>
<dbReference type="AlphaFoldDB" id="A0A016QU43"/>
<proteinExistence type="predicted"/>
<keyword evidence="1" id="KW-0597">Phosphoprotein</keyword>
<dbReference type="Proteomes" id="UP000020492">
    <property type="component" value="Unassembled WGS sequence"/>
</dbReference>
<dbReference type="EMBL" id="JHAC01000004">
    <property type="protein sequence ID" value="EYB69568.1"/>
    <property type="molecule type" value="Genomic_DNA"/>
</dbReference>
<evidence type="ECO:0000256" key="1">
    <source>
        <dbReference type="PROSITE-ProRule" id="PRU00169"/>
    </source>
</evidence>
<name>A0A016QU43_9DEIO</name>
<dbReference type="Gene3D" id="3.40.50.2300">
    <property type="match status" value="1"/>
</dbReference>
<feature type="modified residue" description="4-aspartylphosphate" evidence="1">
    <location>
        <position position="64"/>
    </location>
</feature>
<dbReference type="STRING" id="1476583.DEIPH_ctg004orf0082"/>
<sequence>MNRSGHVLIVEDNPADVELVRASVEDCGLLHHLHFVRDGEEALLFLRREGLHADAPQPRLVILDLNMPRLSGLEVLAALRAERLEVPAVIFTSSGDDGDRRRALALGAAAYLMKPVRFAEFCRVITALLQEHVPPLP</sequence>
<dbReference type="eggNOG" id="COG0784">
    <property type="taxonomic scope" value="Bacteria"/>
</dbReference>
<keyword evidence="4" id="KW-1185">Reference proteome</keyword>
<dbReference type="SMART" id="SM00448">
    <property type="entry name" value="REC"/>
    <property type="match status" value="1"/>
</dbReference>
<evidence type="ECO:0000313" key="3">
    <source>
        <dbReference type="EMBL" id="EYB69568.1"/>
    </source>
</evidence>
<gene>
    <name evidence="3" type="ORF">DEIPH_ctg004orf0082</name>
</gene>
<dbReference type="InterPro" id="IPR052893">
    <property type="entry name" value="TCS_response_regulator"/>
</dbReference>
<dbReference type="RefSeq" id="WP_034352528.1">
    <property type="nucleotide sequence ID" value="NZ_JHAC01000004.1"/>
</dbReference>
<accession>A0A016QU43</accession>
<dbReference type="InterPro" id="IPR001789">
    <property type="entry name" value="Sig_transdc_resp-reg_receiver"/>
</dbReference>
<evidence type="ECO:0000259" key="2">
    <source>
        <dbReference type="PROSITE" id="PS50110"/>
    </source>
</evidence>